<feature type="domain" description="ABC transmembrane type-1" evidence="8">
    <location>
        <begin position="89"/>
        <end position="284"/>
    </location>
</feature>
<comment type="subcellular location">
    <subcellularLocation>
        <location evidence="1 7">Cell membrane</location>
        <topology evidence="1 7">Multi-pass membrane protein</topology>
    </subcellularLocation>
</comment>
<dbReference type="InterPro" id="IPR035906">
    <property type="entry name" value="MetI-like_sf"/>
</dbReference>
<dbReference type="PANTHER" id="PTHR43744:SF12">
    <property type="entry name" value="ABC TRANSPORTER PERMEASE PROTEIN MG189-RELATED"/>
    <property type="match status" value="1"/>
</dbReference>
<proteinExistence type="inferred from homology"/>
<dbReference type="SUPFAM" id="SSF161098">
    <property type="entry name" value="MetI-like"/>
    <property type="match status" value="1"/>
</dbReference>
<evidence type="ECO:0000313" key="9">
    <source>
        <dbReference type="EMBL" id="MYD90606.1"/>
    </source>
</evidence>
<keyword evidence="2 7" id="KW-0813">Transport</keyword>
<dbReference type="AlphaFoldDB" id="A0A6B1DUE3"/>
<feature type="transmembrane region" description="Helical" evidence="7">
    <location>
        <begin position="88"/>
        <end position="112"/>
    </location>
</feature>
<comment type="similarity">
    <text evidence="7">Belongs to the binding-protein-dependent transport system permease family.</text>
</comment>
<dbReference type="CDD" id="cd06261">
    <property type="entry name" value="TM_PBP2"/>
    <property type="match status" value="1"/>
</dbReference>
<keyword evidence="4 7" id="KW-0812">Transmembrane</keyword>
<evidence type="ECO:0000256" key="6">
    <source>
        <dbReference type="ARBA" id="ARBA00023136"/>
    </source>
</evidence>
<dbReference type="Gene3D" id="1.10.3720.10">
    <property type="entry name" value="MetI-like"/>
    <property type="match status" value="1"/>
</dbReference>
<feature type="transmembrane region" description="Helical" evidence="7">
    <location>
        <begin position="201"/>
        <end position="223"/>
    </location>
</feature>
<protein>
    <submittedName>
        <fullName evidence="9">Carbohydrate ABC transporter permease</fullName>
    </submittedName>
</protein>
<keyword evidence="6 7" id="KW-0472">Membrane</keyword>
<evidence type="ECO:0000256" key="7">
    <source>
        <dbReference type="RuleBase" id="RU363032"/>
    </source>
</evidence>
<evidence type="ECO:0000256" key="1">
    <source>
        <dbReference type="ARBA" id="ARBA00004651"/>
    </source>
</evidence>
<dbReference type="GO" id="GO:0005886">
    <property type="term" value="C:plasma membrane"/>
    <property type="evidence" value="ECO:0007669"/>
    <property type="project" value="UniProtKB-SubCell"/>
</dbReference>
<evidence type="ECO:0000256" key="3">
    <source>
        <dbReference type="ARBA" id="ARBA00022475"/>
    </source>
</evidence>
<organism evidence="9">
    <name type="scientific">Caldilineaceae bacterium SB0662_bin_9</name>
    <dbReference type="NCBI Taxonomy" id="2605258"/>
    <lineage>
        <taxon>Bacteria</taxon>
        <taxon>Bacillati</taxon>
        <taxon>Chloroflexota</taxon>
        <taxon>Caldilineae</taxon>
        <taxon>Caldilineales</taxon>
        <taxon>Caldilineaceae</taxon>
    </lineage>
</organism>
<sequence length="299" mass="33639">MVEPTLSAPRAPTAGIGGVRLQQAVRMIPTFLVVLVLAAAFGLPFLWAVLTSLKVPREIFIFPPTWLPEAPQWSNYIEVFRQAPLALFFWNSLKVTVLTGIGQILSASLVAYGFARFRFPGRNILFLVMLSTLMLPPQITIIPTFLLFKWLGWLDQLRSLYIPPWFGGGAFAIFLFRQFFLTIPREFDEAAKIDGANSLWIFFRVLTPLSVPVFVTMGIFSFLGSWNDFFGPLIFLNTTEKFTLALGLTYFQRVVSLGGQAIEHLMMAASIIMTLPCLLVFVLLQRYWIQGIVMSGIKG</sequence>
<evidence type="ECO:0000256" key="5">
    <source>
        <dbReference type="ARBA" id="ARBA00022989"/>
    </source>
</evidence>
<feature type="transmembrane region" description="Helical" evidence="7">
    <location>
        <begin position="160"/>
        <end position="180"/>
    </location>
</feature>
<name>A0A6B1DUE3_9CHLR</name>
<feature type="transmembrane region" description="Helical" evidence="7">
    <location>
        <begin position="30"/>
        <end position="50"/>
    </location>
</feature>
<comment type="caution">
    <text evidence="9">The sequence shown here is derived from an EMBL/GenBank/DDBJ whole genome shotgun (WGS) entry which is preliminary data.</text>
</comment>
<gene>
    <name evidence="9" type="ORF">F4Y08_09770</name>
</gene>
<dbReference type="Pfam" id="PF00528">
    <property type="entry name" value="BPD_transp_1"/>
    <property type="match status" value="1"/>
</dbReference>
<evidence type="ECO:0000256" key="4">
    <source>
        <dbReference type="ARBA" id="ARBA00022692"/>
    </source>
</evidence>
<dbReference type="PROSITE" id="PS50928">
    <property type="entry name" value="ABC_TM1"/>
    <property type="match status" value="1"/>
</dbReference>
<accession>A0A6B1DUE3</accession>
<dbReference type="InterPro" id="IPR000515">
    <property type="entry name" value="MetI-like"/>
</dbReference>
<dbReference type="PANTHER" id="PTHR43744">
    <property type="entry name" value="ABC TRANSPORTER PERMEASE PROTEIN MG189-RELATED-RELATED"/>
    <property type="match status" value="1"/>
</dbReference>
<feature type="transmembrane region" description="Helical" evidence="7">
    <location>
        <begin position="124"/>
        <end position="148"/>
    </location>
</feature>
<evidence type="ECO:0000256" key="2">
    <source>
        <dbReference type="ARBA" id="ARBA00022448"/>
    </source>
</evidence>
<reference evidence="9" key="1">
    <citation type="submission" date="2019-09" db="EMBL/GenBank/DDBJ databases">
        <title>Characterisation of the sponge microbiome using genome-centric metagenomics.</title>
        <authorList>
            <person name="Engelberts J.P."/>
            <person name="Robbins S.J."/>
            <person name="De Goeij J.M."/>
            <person name="Aranda M."/>
            <person name="Bell S.C."/>
            <person name="Webster N.S."/>
        </authorList>
    </citation>
    <scope>NUCLEOTIDE SEQUENCE</scope>
    <source>
        <strain evidence="9">SB0662_bin_9</strain>
    </source>
</reference>
<evidence type="ECO:0000259" key="8">
    <source>
        <dbReference type="PROSITE" id="PS50928"/>
    </source>
</evidence>
<dbReference type="GO" id="GO:0055085">
    <property type="term" value="P:transmembrane transport"/>
    <property type="evidence" value="ECO:0007669"/>
    <property type="project" value="InterPro"/>
</dbReference>
<keyword evidence="3" id="KW-1003">Cell membrane</keyword>
<dbReference type="EMBL" id="VXPY01000069">
    <property type="protein sequence ID" value="MYD90606.1"/>
    <property type="molecule type" value="Genomic_DNA"/>
</dbReference>
<keyword evidence="5 7" id="KW-1133">Transmembrane helix</keyword>
<feature type="transmembrane region" description="Helical" evidence="7">
    <location>
        <begin position="265"/>
        <end position="284"/>
    </location>
</feature>